<dbReference type="InterPro" id="IPR006565">
    <property type="entry name" value="BTP"/>
</dbReference>
<protein>
    <submittedName>
        <fullName evidence="9">Bromodomain associated domain-containing protein</fullName>
    </submittedName>
</protein>
<name>A0A9P1GMS3_9DINO</name>
<evidence type="ECO:0000256" key="3">
    <source>
        <dbReference type="ARBA" id="ARBA00023163"/>
    </source>
</evidence>
<dbReference type="EMBL" id="CAMXCT010006653">
    <property type="protein sequence ID" value="CAI4017714.1"/>
    <property type="molecule type" value="Genomic_DNA"/>
</dbReference>
<evidence type="ECO:0000313" key="7">
    <source>
        <dbReference type="EMBL" id="CAI4017714.1"/>
    </source>
</evidence>
<dbReference type="Pfam" id="PF07524">
    <property type="entry name" value="Bromo_TP"/>
    <property type="match status" value="1"/>
</dbReference>
<gene>
    <name evidence="7" type="ORF">C1SCF055_LOCUS42337</name>
</gene>
<comment type="caution">
    <text evidence="7">The sequence shown here is derived from an EMBL/GenBank/DDBJ whole genome shotgun (WGS) entry which is preliminary data.</text>
</comment>
<dbReference type="GO" id="GO:0005634">
    <property type="term" value="C:nucleus"/>
    <property type="evidence" value="ECO:0007669"/>
    <property type="project" value="UniProtKB-SubCell"/>
</dbReference>
<keyword evidence="4" id="KW-0539">Nucleus</keyword>
<feature type="domain" description="Bromodomain associated" evidence="6">
    <location>
        <begin position="9"/>
        <end position="72"/>
    </location>
</feature>
<dbReference type="AlphaFoldDB" id="A0A9P1GMS3"/>
<proteinExistence type="predicted"/>
<evidence type="ECO:0000259" key="6">
    <source>
        <dbReference type="Pfam" id="PF07524"/>
    </source>
</evidence>
<keyword evidence="3" id="KW-0804">Transcription</keyword>
<organism evidence="7">
    <name type="scientific">Cladocopium goreaui</name>
    <dbReference type="NCBI Taxonomy" id="2562237"/>
    <lineage>
        <taxon>Eukaryota</taxon>
        <taxon>Sar</taxon>
        <taxon>Alveolata</taxon>
        <taxon>Dinophyceae</taxon>
        <taxon>Suessiales</taxon>
        <taxon>Symbiodiniaceae</taxon>
        <taxon>Cladocopium</taxon>
    </lineage>
</organism>
<dbReference type="CDD" id="cd00076">
    <property type="entry name" value="HFD_SF"/>
    <property type="match status" value="1"/>
</dbReference>
<sequence length="239" mass="26108">MISHGDVSDALHLAVVQISHGHGFDFAEEAALDGLVAATSLYIQDLGWRSKRCAELAGRAKVDVADVKEALEQSAEAVVETFEADEDELPGPKDVQVRIGKAEEASDHPFGQATKVEAEDGTPQMVSISKEMDARARIGSKPQRGAKAAGWVALEKTESPEPCSRDTIQPTTPELSFPLSKCQRPHNELRVVPRKKRKPSIVFVKGVGHAEWLPEDSEQKQKQSKEEDEELSELFSGSD</sequence>
<evidence type="ECO:0000256" key="4">
    <source>
        <dbReference type="ARBA" id="ARBA00023242"/>
    </source>
</evidence>
<evidence type="ECO:0000256" key="2">
    <source>
        <dbReference type="ARBA" id="ARBA00023015"/>
    </source>
</evidence>
<dbReference type="EMBL" id="CAMXCT030006653">
    <property type="protein sequence ID" value="CAL4805026.1"/>
    <property type="molecule type" value="Genomic_DNA"/>
</dbReference>
<comment type="subcellular location">
    <subcellularLocation>
        <location evidence="1">Nucleus</location>
    </subcellularLocation>
</comment>
<dbReference type="InterPro" id="IPR009072">
    <property type="entry name" value="Histone-fold"/>
</dbReference>
<dbReference type="Proteomes" id="UP001152797">
    <property type="component" value="Unassembled WGS sequence"/>
</dbReference>
<dbReference type="GO" id="GO:0046982">
    <property type="term" value="F:protein heterodimerization activity"/>
    <property type="evidence" value="ECO:0007669"/>
    <property type="project" value="InterPro"/>
</dbReference>
<keyword evidence="10" id="KW-1185">Reference proteome</keyword>
<evidence type="ECO:0000313" key="9">
    <source>
        <dbReference type="EMBL" id="CAL4805026.1"/>
    </source>
</evidence>
<evidence type="ECO:0000313" key="10">
    <source>
        <dbReference type="Proteomes" id="UP001152797"/>
    </source>
</evidence>
<evidence type="ECO:0000256" key="1">
    <source>
        <dbReference type="ARBA" id="ARBA00004123"/>
    </source>
</evidence>
<reference evidence="7" key="1">
    <citation type="submission" date="2022-10" db="EMBL/GenBank/DDBJ databases">
        <authorList>
            <person name="Chen Y."/>
            <person name="Dougan E. K."/>
            <person name="Chan C."/>
            <person name="Rhodes N."/>
            <person name="Thang M."/>
        </authorList>
    </citation>
    <scope>NUCLEOTIDE SEQUENCE</scope>
</reference>
<evidence type="ECO:0000256" key="5">
    <source>
        <dbReference type="SAM" id="MobiDB-lite"/>
    </source>
</evidence>
<feature type="region of interest" description="Disordered" evidence="5">
    <location>
        <begin position="213"/>
        <end position="239"/>
    </location>
</feature>
<dbReference type="EMBL" id="CAMXCT020006653">
    <property type="protein sequence ID" value="CAL1171089.1"/>
    <property type="molecule type" value="Genomic_DNA"/>
</dbReference>
<accession>A0A9P1GMS3</accession>
<dbReference type="Gene3D" id="1.10.20.10">
    <property type="entry name" value="Histone, subunit A"/>
    <property type="match status" value="1"/>
</dbReference>
<evidence type="ECO:0000313" key="8">
    <source>
        <dbReference type="EMBL" id="CAL1171089.1"/>
    </source>
</evidence>
<reference evidence="8" key="2">
    <citation type="submission" date="2024-04" db="EMBL/GenBank/DDBJ databases">
        <authorList>
            <person name="Chen Y."/>
            <person name="Shah S."/>
            <person name="Dougan E. K."/>
            <person name="Thang M."/>
            <person name="Chan C."/>
        </authorList>
    </citation>
    <scope>NUCLEOTIDE SEQUENCE [LARGE SCALE GENOMIC DNA]</scope>
</reference>
<keyword evidence="2" id="KW-0805">Transcription regulation</keyword>